<sequence>GFCSVNNSTKLEELTVYSYDTRLKEKQDARLMKDIVLIDLQENNLHSLNAYIKTINAVVNIPSMQQYIQKKYIIPVVADWPEQIYLRTAIS</sequence>
<comment type="caution">
    <text evidence="1">The sequence shown here is derived from an EMBL/GenBank/DDBJ whole genome shotgun (WGS) entry which is preliminary data.</text>
</comment>
<organism evidence="1 2">
    <name type="scientific">Funneliformis mosseae</name>
    <name type="common">Endomycorrhizal fungus</name>
    <name type="synonym">Glomus mosseae</name>
    <dbReference type="NCBI Taxonomy" id="27381"/>
    <lineage>
        <taxon>Eukaryota</taxon>
        <taxon>Fungi</taxon>
        <taxon>Fungi incertae sedis</taxon>
        <taxon>Mucoromycota</taxon>
        <taxon>Glomeromycotina</taxon>
        <taxon>Glomeromycetes</taxon>
        <taxon>Glomerales</taxon>
        <taxon>Glomeraceae</taxon>
        <taxon>Funneliformis</taxon>
    </lineage>
</organism>
<evidence type="ECO:0000313" key="1">
    <source>
        <dbReference type="EMBL" id="CAG8725048.1"/>
    </source>
</evidence>
<feature type="non-terminal residue" evidence="1">
    <location>
        <position position="91"/>
    </location>
</feature>
<protein>
    <submittedName>
        <fullName evidence="1">13392_t:CDS:1</fullName>
    </submittedName>
</protein>
<dbReference type="AlphaFoldDB" id="A0A9N9I8Y5"/>
<reference evidence="1" key="1">
    <citation type="submission" date="2021-06" db="EMBL/GenBank/DDBJ databases">
        <authorList>
            <person name="Kallberg Y."/>
            <person name="Tangrot J."/>
            <person name="Rosling A."/>
        </authorList>
    </citation>
    <scope>NUCLEOTIDE SEQUENCE</scope>
    <source>
        <strain evidence="1">87-6 pot B 2015</strain>
    </source>
</reference>
<gene>
    <name evidence="1" type="ORF">FMOSSE_LOCUS15273</name>
</gene>
<dbReference type="EMBL" id="CAJVPP010014747">
    <property type="protein sequence ID" value="CAG8725048.1"/>
    <property type="molecule type" value="Genomic_DNA"/>
</dbReference>
<evidence type="ECO:0000313" key="2">
    <source>
        <dbReference type="Proteomes" id="UP000789375"/>
    </source>
</evidence>
<name>A0A9N9I8Y5_FUNMO</name>
<proteinExistence type="predicted"/>
<dbReference type="Proteomes" id="UP000789375">
    <property type="component" value="Unassembled WGS sequence"/>
</dbReference>
<feature type="non-terminal residue" evidence="1">
    <location>
        <position position="1"/>
    </location>
</feature>
<keyword evidence="2" id="KW-1185">Reference proteome</keyword>
<accession>A0A9N9I8Y5</accession>